<protein>
    <submittedName>
        <fullName evidence="2">Aminopeptidase N</fullName>
    </submittedName>
</protein>
<keyword evidence="3" id="KW-1185">Reference proteome</keyword>
<dbReference type="PANTHER" id="PTHR11533">
    <property type="entry name" value="PROTEASE M1 ZINC METALLOPROTEASE"/>
    <property type="match status" value="1"/>
</dbReference>
<dbReference type="EMBL" id="VSRR010007405">
    <property type="protein sequence ID" value="MPC46830.1"/>
    <property type="molecule type" value="Genomic_DNA"/>
</dbReference>
<dbReference type="GO" id="GO:0008270">
    <property type="term" value="F:zinc ion binding"/>
    <property type="evidence" value="ECO:0007669"/>
    <property type="project" value="InterPro"/>
</dbReference>
<reference evidence="2 3" key="1">
    <citation type="submission" date="2019-05" db="EMBL/GenBank/DDBJ databases">
        <title>Another draft genome of Portunus trituberculatus and its Hox gene families provides insights of decapod evolution.</title>
        <authorList>
            <person name="Jeong J.-H."/>
            <person name="Song I."/>
            <person name="Kim S."/>
            <person name="Choi T."/>
            <person name="Kim D."/>
            <person name="Ryu S."/>
            <person name="Kim W."/>
        </authorList>
    </citation>
    <scope>NUCLEOTIDE SEQUENCE [LARGE SCALE GENOMIC DNA]</scope>
    <source>
        <tissue evidence="2">Muscle</tissue>
    </source>
</reference>
<dbReference type="PANTHER" id="PTHR11533:SF294">
    <property type="entry name" value="THYROTROPIN-RELEASING HORMONE-DEGRADING ECTOENZYME"/>
    <property type="match status" value="1"/>
</dbReference>
<dbReference type="Gene3D" id="3.30.2010.30">
    <property type="match status" value="1"/>
</dbReference>
<dbReference type="GO" id="GO:0005615">
    <property type="term" value="C:extracellular space"/>
    <property type="evidence" value="ECO:0007669"/>
    <property type="project" value="TreeGrafter"/>
</dbReference>
<dbReference type="InterPro" id="IPR027268">
    <property type="entry name" value="Peptidase_M4/M1_CTD_sf"/>
</dbReference>
<dbReference type="GO" id="GO:0016020">
    <property type="term" value="C:membrane"/>
    <property type="evidence" value="ECO:0007669"/>
    <property type="project" value="TreeGrafter"/>
</dbReference>
<dbReference type="Proteomes" id="UP000324222">
    <property type="component" value="Unassembled WGS sequence"/>
</dbReference>
<dbReference type="GO" id="GO:0006508">
    <property type="term" value="P:proteolysis"/>
    <property type="evidence" value="ECO:0007669"/>
    <property type="project" value="TreeGrafter"/>
</dbReference>
<keyword evidence="2" id="KW-0031">Aminopeptidase</keyword>
<dbReference type="AlphaFoldDB" id="A0A5B7FH07"/>
<evidence type="ECO:0000259" key="1">
    <source>
        <dbReference type="Pfam" id="PF01433"/>
    </source>
</evidence>
<comment type="caution">
    <text evidence="2">The sequence shown here is derived from an EMBL/GenBank/DDBJ whole genome shotgun (WGS) entry which is preliminary data.</text>
</comment>
<dbReference type="GO" id="GO:0043171">
    <property type="term" value="P:peptide catabolic process"/>
    <property type="evidence" value="ECO:0007669"/>
    <property type="project" value="TreeGrafter"/>
</dbReference>
<dbReference type="InterPro" id="IPR014782">
    <property type="entry name" value="Peptidase_M1_dom"/>
</dbReference>
<feature type="domain" description="Peptidase M1 membrane alanine aminopeptidase" evidence="1">
    <location>
        <begin position="96"/>
        <end position="177"/>
    </location>
</feature>
<dbReference type="Pfam" id="PF01433">
    <property type="entry name" value="Peptidase_M1"/>
    <property type="match status" value="2"/>
</dbReference>
<dbReference type="Gene3D" id="1.10.390.10">
    <property type="entry name" value="Neutral Protease Domain 2"/>
    <property type="match status" value="1"/>
</dbReference>
<accession>A0A5B7FH07</accession>
<keyword evidence="2" id="KW-0378">Hydrolase</keyword>
<proteinExistence type="predicted"/>
<organism evidence="2 3">
    <name type="scientific">Portunus trituberculatus</name>
    <name type="common">Swimming crab</name>
    <name type="synonym">Neptunus trituberculatus</name>
    <dbReference type="NCBI Taxonomy" id="210409"/>
    <lineage>
        <taxon>Eukaryota</taxon>
        <taxon>Metazoa</taxon>
        <taxon>Ecdysozoa</taxon>
        <taxon>Arthropoda</taxon>
        <taxon>Crustacea</taxon>
        <taxon>Multicrustacea</taxon>
        <taxon>Malacostraca</taxon>
        <taxon>Eumalacostraca</taxon>
        <taxon>Eucarida</taxon>
        <taxon>Decapoda</taxon>
        <taxon>Pleocyemata</taxon>
        <taxon>Brachyura</taxon>
        <taxon>Eubrachyura</taxon>
        <taxon>Portunoidea</taxon>
        <taxon>Portunidae</taxon>
        <taxon>Portuninae</taxon>
        <taxon>Portunus</taxon>
    </lineage>
</organism>
<dbReference type="GO" id="GO:0005737">
    <property type="term" value="C:cytoplasm"/>
    <property type="evidence" value="ECO:0007669"/>
    <property type="project" value="TreeGrafter"/>
</dbReference>
<evidence type="ECO:0000313" key="2">
    <source>
        <dbReference type="EMBL" id="MPC46830.1"/>
    </source>
</evidence>
<evidence type="ECO:0000313" key="3">
    <source>
        <dbReference type="Proteomes" id="UP000324222"/>
    </source>
</evidence>
<dbReference type="OrthoDB" id="510539at2759"/>
<dbReference type="GO" id="GO:0070006">
    <property type="term" value="F:metalloaminopeptidase activity"/>
    <property type="evidence" value="ECO:0007669"/>
    <property type="project" value="TreeGrafter"/>
</dbReference>
<feature type="domain" description="Peptidase M1 membrane alanine aminopeptidase" evidence="1">
    <location>
        <begin position="37"/>
        <end position="80"/>
    </location>
</feature>
<keyword evidence="2" id="KW-0645">Protease</keyword>
<gene>
    <name evidence="2" type="primary">ANPEP_6</name>
    <name evidence="2" type="ORF">E2C01_040560</name>
</gene>
<dbReference type="SUPFAM" id="SSF55486">
    <property type="entry name" value="Metalloproteases ('zincins'), catalytic domain"/>
    <property type="match status" value="1"/>
</dbReference>
<dbReference type="InterPro" id="IPR050344">
    <property type="entry name" value="Peptidase_M1_aminopeptidases"/>
</dbReference>
<sequence length="179" mass="20131">MYISSHATLRTTPRPVAWVREAALSKLDLGIHASVVGLDFLSKYFEVPYPLSKLDMICPPEMSPNAMENWGLITYRYHSLHSYQACTYACSCCSAVCCNIEPEWGALDQFVVKKQQSVMALDALKSSHPVSVPVPDPAIINEIFDTITYNKGASVIRMMSKFLTERVFREGLRNYLTTL</sequence>
<name>A0A5B7FH07_PORTR</name>
<dbReference type="GO" id="GO:0042277">
    <property type="term" value="F:peptide binding"/>
    <property type="evidence" value="ECO:0007669"/>
    <property type="project" value="TreeGrafter"/>
</dbReference>